<feature type="domain" description="F-box" evidence="1">
    <location>
        <begin position="47"/>
        <end position="83"/>
    </location>
</feature>
<dbReference type="SUPFAM" id="SSF52058">
    <property type="entry name" value="L domain-like"/>
    <property type="match status" value="1"/>
</dbReference>
<dbReference type="PROSITE" id="PS50181">
    <property type="entry name" value="FBOX"/>
    <property type="match status" value="1"/>
</dbReference>
<keyword evidence="3" id="KW-1185">Reference proteome</keyword>
<dbReference type="InterPro" id="IPR053772">
    <property type="entry name" value="At1g61320/At1g61330-like"/>
</dbReference>
<dbReference type="CDD" id="cd22160">
    <property type="entry name" value="F-box_AtFBL13-like"/>
    <property type="match status" value="1"/>
</dbReference>
<dbReference type="PANTHER" id="PTHR34145">
    <property type="entry name" value="OS02G0105600 PROTEIN"/>
    <property type="match status" value="1"/>
</dbReference>
<organism evidence="2 3">
    <name type="scientific">Solanum stoloniferum</name>
    <dbReference type="NCBI Taxonomy" id="62892"/>
    <lineage>
        <taxon>Eukaryota</taxon>
        <taxon>Viridiplantae</taxon>
        <taxon>Streptophyta</taxon>
        <taxon>Embryophyta</taxon>
        <taxon>Tracheophyta</taxon>
        <taxon>Spermatophyta</taxon>
        <taxon>Magnoliopsida</taxon>
        <taxon>eudicotyledons</taxon>
        <taxon>Gunneridae</taxon>
        <taxon>Pentapetalae</taxon>
        <taxon>asterids</taxon>
        <taxon>lamiids</taxon>
        <taxon>Solanales</taxon>
        <taxon>Solanaceae</taxon>
        <taxon>Solanoideae</taxon>
        <taxon>Solaneae</taxon>
        <taxon>Solanum</taxon>
    </lineage>
</organism>
<dbReference type="Pfam" id="PF00646">
    <property type="entry name" value="F-box"/>
    <property type="match status" value="1"/>
</dbReference>
<proteinExistence type="predicted"/>
<comment type="caution">
    <text evidence="2">The sequence shown here is derived from an EMBL/GenBank/DDBJ whole genome shotgun (WGS) entry which is preliminary data.</text>
</comment>
<dbReference type="InterPro" id="IPR053781">
    <property type="entry name" value="F-box_AtFBL13-like"/>
</dbReference>
<protein>
    <recommendedName>
        <fullName evidence="1">F-box domain-containing protein</fullName>
    </recommendedName>
</protein>
<evidence type="ECO:0000259" key="1">
    <source>
        <dbReference type="PROSITE" id="PS50181"/>
    </source>
</evidence>
<evidence type="ECO:0000313" key="2">
    <source>
        <dbReference type="EMBL" id="KAL3354275.1"/>
    </source>
</evidence>
<dbReference type="Gene3D" id="1.20.1280.50">
    <property type="match status" value="1"/>
</dbReference>
<sequence length="498" mass="57364">MIVSSWLEQKLKIIQTLSYVEPMEKRLRLSNKFALKKCQKEVCIAQEDRISQLPDEILVYILSFFTVKEAADTSLLSRRWLNLWTYIDHLDFDATKYLDQVFVQPKLQKGHMDKYLTWVNSALQKFKGQRLDQFRVYFDLNKFAQHDIDKWLELAFSKKVQRLELDLLRCGSFTRNFDSCYTFPERLLGLGDSSSCSNNLQILSLINQNFKTLKVLILKSVNVTGQVLEFFLRNCPFLERMQVHGSGTLKNLEVVGPSLKLRHLEIYSCFNVKSLKICDTNLISLRTSAGKVLLLKKVPMLVDVEILGMPYTHLLDDISSRLLCVLSQLEVLTVDACISLFDYPHEDLEHYNFPELTKLKKFVFITFGNSLRVSGQSLLGCTSIIRAAPQLKEFELQVMSIPFEAKKECKKAAIKCPLHHLKVVKFSGFYTGLFQLELVRYFLENGVALEKIIIDPGTPFFYRIPPCPSEIKHTQASRNLAKLQLECEVPPAIKLVIL</sequence>
<dbReference type="InterPro" id="IPR036047">
    <property type="entry name" value="F-box-like_dom_sf"/>
</dbReference>
<dbReference type="Pfam" id="PF23622">
    <property type="entry name" value="LRR_At1g61320_AtMIF1"/>
    <property type="match status" value="1"/>
</dbReference>
<dbReference type="PANTHER" id="PTHR34145:SF68">
    <property type="entry name" value="FBD DOMAIN-CONTAINING PROTEIN"/>
    <property type="match status" value="1"/>
</dbReference>
<dbReference type="InterPro" id="IPR032675">
    <property type="entry name" value="LRR_dom_sf"/>
</dbReference>
<accession>A0ABD2TD96</accession>
<dbReference type="AlphaFoldDB" id="A0ABD2TD96"/>
<evidence type="ECO:0000313" key="3">
    <source>
        <dbReference type="Proteomes" id="UP001627284"/>
    </source>
</evidence>
<gene>
    <name evidence="2" type="ORF">AABB24_018760</name>
</gene>
<dbReference type="Gene3D" id="3.80.10.10">
    <property type="entry name" value="Ribonuclease Inhibitor"/>
    <property type="match status" value="1"/>
</dbReference>
<name>A0ABD2TD96_9SOLN</name>
<dbReference type="Proteomes" id="UP001627284">
    <property type="component" value="Unassembled WGS sequence"/>
</dbReference>
<dbReference type="SUPFAM" id="SSF81383">
    <property type="entry name" value="F-box domain"/>
    <property type="match status" value="1"/>
</dbReference>
<dbReference type="EMBL" id="JBJKTR010000011">
    <property type="protein sequence ID" value="KAL3354275.1"/>
    <property type="molecule type" value="Genomic_DNA"/>
</dbReference>
<dbReference type="InterPro" id="IPR055357">
    <property type="entry name" value="LRR_At1g61320_AtMIF1"/>
</dbReference>
<dbReference type="InterPro" id="IPR001810">
    <property type="entry name" value="F-box_dom"/>
</dbReference>
<reference evidence="2 3" key="1">
    <citation type="submission" date="2024-05" db="EMBL/GenBank/DDBJ databases">
        <title>De novo assembly of an allotetraploid wild potato.</title>
        <authorList>
            <person name="Hosaka A.J."/>
        </authorList>
    </citation>
    <scope>NUCLEOTIDE SEQUENCE [LARGE SCALE GENOMIC DNA]</scope>
    <source>
        <tissue evidence="2">Young leaves</tissue>
    </source>
</reference>